<keyword evidence="3" id="KW-0547">Nucleotide-binding</keyword>
<dbReference type="CDD" id="cd02204">
    <property type="entry name" value="PurL_repeat2"/>
    <property type="match status" value="1"/>
</dbReference>
<feature type="domain" description="PurM-like C-terminal" evidence="7">
    <location>
        <begin position="461"/>
        <end position="613"/>
    </location>
</feature>
<feature type="domain" description="Phosphoribosylformylglycinamidine synthase linker" evidence="8">
    <location>
        <begin position="203"/>
        <end position="247"/>
    </location>
</feature>
<dbReference type="Pfam" id="PF13507">
    <property type="entry name" value="GATase_5"/>
    <property type="match status" value="1"/>
</dbReference>
<evidence type="ECO:0000313" key="9">
    <source>
        <dbReference type="EMBL" id="AET67714.1"/>
    </source>
</evidence>
<evidence type="ECO:0000256" key="1">
    <source>
        <dbReference type="ARBA" id="ARBA00022598"/>
    </source>
</evidence>
<dbReference type="eggNOG" id="COG0046">
    <property type="taxonomic scope" value="Bacteria"/>
</dbReference>
<dbReference type="InterPro" id="IPR041609">
    <property type="entry name" value="PurL_linker"/>
</dbReference>
<keyword evidence="10" id="KW-1185">Reference proteome</keyword>
<dbReference type="InterPro" id="IPR029062">
    <property type="entry name" value="Class_I_gatase-like"/>
</dbReference>
<dbReference type="SUPFAM" id="SSF56042">
    <property type="entry name" value="PurM C-terminal domain-like"/>
    <property type="match status" value="2"/>
</dbReference>
<dbReference type="Pfam" id="PF18072">
    <property type="entry name" value="FGAR-AT_linker"/>
    <property type="match status" value="1"/>
</dbReference>
<gene>
    <name evidence="9" type="ordered locus">Desor_2106</name>
</gene>
<keyword evidence="5" id="KW-0067">ATP-binding</keyword>
<dbReference type="Pfam" id="PF02769">
    <property type="entry name" value="AIRS_C"/>
    <property type="match status" value="1"/>
</dbReference>
<dbReference type="HOGENOM" id="CLU_003100_2_0_9"/>
<evidence type="ECO:0000256" key="2">
    <source>
        <dbReference type="ARBA" id="ARBA00022723"/>
    </source>
</evidence>
<dbReference type="FunFam" id="3.30.1330.10:FF:000013">
    <property type="entry name" value="Phosphoribosylformylglycinamidine synthase"/>
    <property type="match status" value="1"/>
</dbReference>
<dbReference type="InterPro" id="IPR010918">
    <property type="entry name" value="PurM-like_C_dom"/>
</dbReference>
<evidence type="ECO:0000259" key="7">
    <source>
        <dbReference type="Pfam" id="PF02769"/>
    </source>
</evidence>
<evidence type="ECO:0000256" key="3">
    <source>
        <dbReference type="ARBA" id="ARBA00022741"/>
    </source>
</evidence>
<name>G7W652_DESOD</name>
<dbReference type="KEGG" id="dor:Desor_2106"/>
<dbReference type="GO" id="GO:0046872">
    <property type="term" value="F:metal ion binding"/>
    <property type="evidence" value="ECO:0007669"/>
    <property type="project" value="UniProtKB-KW"/>
</dbReference>
<dbReference type="PROSITE" id="PS51273">
    <property type="entry name" value="GATASE_TYPE_1"/>
    <property type="match status" value="1"/>
</dbReference>
<protein>
    <submittedName>
        <fullName evidence="9">Phosphoribosylformylglycinamidine synthase, clade II</fullName>
    </submittedName>
</protein>
<keyword evidence="6" id="KW-0460">Magnesium</keyword>
<proteinExistence type="predicted"/>
<evidence type="ECO:0000256" key="4">
    <source>
        <dbReference type="ARBA" id="ARBA00022755"/>
    </source>
</evidence>
<dbReference type="Gene3D" id="3.30.1330.10">
    <property type="entry name" value="PurM-like, N-terminal domain"/>
    <property type="match status" value="2"/>
</dbReference>
<evidence type="ECO:0000259" key="8">
    <source>
        <dbReference type="Pfam" id="PF18072"/>
    </source>
</evidence>
<dbReference type="STRING" id="768706.Desor_2106"/>
<sequence length="1276" mass="140264">MLWPYTYLKQQLMEDDMEVQAVKRIYVEKRSGYDIEAQGLYNDLIENLGIKGLQGLRVINRYDISGITDEEYVKSRPIIFAEPPLDLVYDEELEISKEDRVFAMEYLPGQYDQRADSAAQCVQILTQKERPTIASAKVMVLKGQLSDEEFQKIKDYCINPVESREASLEKPDRLEFDSEIPQDVAIIDGFIEMPAPELLKFFQETGLAMSYEDLEFCQKYFRENEQRNPSITEIRVIDTYWSDHCRHTTFNTKIDAVSLPEGDFARPLNQAYQEYLASRDYVYGPAASQRDVCLMDIAVLGMKELKKRGELPDLDLSDEINACSIVVNVDIDGQDEEWLVMFKNETHNHPTEIEPFGGAATCLGGAIRDPLSGRTYVYQAMRVTGSGDPRAKLEDTLPGKLPQSKITRGAAAGYSSYGNQIGLATGQVTEVYDEGFIAKRMEVGAVIAAAPRKNVVREAPQPGDIVVLVGGRTGRDGCGGATGSSKEHTTESLLTCGAEVQKGNPPTERKIQRLFRNEQVSRMIKRCNDFGAGGVSVAIGELTDGLEINLDAVPKKYEGLDGTELAISESQERMAVVIRAEDFEGFVKYAQEENLEATLVAQVSVQPRLTMKWRGKKIVDLSREFLNTNGVKQRTTIQAGLPEAENNYFRKLPEKANQTSLKDAWLANLSDLNVCSQKGLVERFDSTIGMASVLMPLGGKYQLTPAEGMVAKLPVLAGETKTATIMTYGYNPQLAKWSPFHGALYAVVDAVTKVVALGGDYRQVRLTLQEYFERLGKDPEKWGKPFSALLGAFYAQKKLGIPAIGGKDSMSGTFMDLNVPPTLVAFAVTVGDAGKVVSQEFKKSGSQVVLIKGVRDENEIPDFRNLSKNYTAIHNLIQGEKVLAAHTVRVGGLAAALSKMAFGNGIGLVFRDSIDSQDLFSPDYGSIVLEIADSIDLSEALAGIEYQPLGVTQAAPVISVNGVDIDLEAAQKAWENPLEKVFPTQTEKVAEPQSISYKLRNTQPPSGKVAKPRIFIPVFPGTNCEYDSAKAFEKAGGIVETLVIRNLSASQVEQSIHEMVKKINQAQIVMLPGGFSAGDEPDGSGKFIATMFRNPWISEAVAELMNQRDGLMLGICNGFQALIKLGLVPYGEIVDLMEDYPTLTYNKIGRHVSSMVQTKVVSVLSPWFSGVNLGDIHTVPVSHGEGRFVASPEIIQTLIDNGQVATQYVDLTGKPSNEVIYTPNGSFEAIEGITSPDGRILGKMAHSERTGSEIAKNVPGNKYQPIFEGGVNYFRG</sequence>
<reference evidence="10" key="1">
    <citation type="submission" date="2011-11" db="EMBL/GenBank/DDBJ databases">
        <title>Complete sequence of Desulfosporosinus orientis DSM 765.</title>
        <authorList>
            <person name="Lucas S."/>
            <person name="Han J."/>
            <person name="Lapidus A."/>
            <person name="Cheng J.-F."/>
            <person name="Goodwin L."/>
            <person name="Pitluck S."/>
            <person name="Peters L."/>
            <person name="Ovchinnikova G."/>
            <person name="Teshima H."/>
            <person name="Detter J.C."/>
            <person name="Han C."/>
            <person name="Tapia R."/>
            <person name="Land M."/>
            <person name="Hauser L."/>
            <person name="Kyrpides N."/>
            <person name="Ivanova N."/>
            <person name="Pagani I."/>
            <person name="Pester M."/>
            <person name="Spring S."/>
            <person name="Ollivier B."/>
            <person name="Rattei T."/>
            <person name="Klenk H.-P."/>
            <person name="Wagner M."/>
            <person name="Loy A."/>
            <person name="Woyke T."/>
        </authorList>
    </citation>
    <scope>NUCLEOTIDE SEQUENCE [LARGE SCALE GENOMIC DNA]</scope>
    <source>
        <strain evidence="10">ATCC 19365 / DSM 765 / NCIMB 8382 / VKM B-1628</strain>
    </source>
</reference>
<keyword evidence="1" id="KW-0436">Ligase</keyword>
<dbReference type="InterPro" id="IPR036921">
    <property type="entry name" value="PurM-like_N_sf"/>
</dbReference>
<dbReference type="Proteomes" id="UP000006346">
    <property type="component" value="Chromosome"/>
</dbReference>
<dbReference type="InterPro" id="IPR010141">
    <property type="entry name" value="FGAM_synthase"/>
</dbReference>
<evidence type="ECO:0000313" key="10">
    <source>
        <dbReference type="Proteomes" id="UP000006346"/>
    </source>
</evidence>
<dbReference type="PATRIC" id="fig|768706.3.peg.2120"/>
<dbReference type="GO" id="GO:0004642">
    <property type="term" value="F:phosphoribosylformylglycinamidine synthase activity"/>
    <property type="evidence" value="ECO:0007669"/>
    <property type="project" value="TreeGrafter"/>
</dbReference>
<dbReference type="EMBL" id="CP003108">
    <property type="protein sequence ID" value="AET67714.1"/>
    <property type="molecule type" value="Genomic_DNA"/>
</dbReference>
<dbReference type="AlphaFoldDB" id="G7W652"/>
<dbReference type="GO" id="GO:0005737">
    <property type="term" value="C:cytoplasm"/>
    <property type="evidence" value="ECO:0007669"/>
    <property type="project" value="TreeGrafter"/>
</dbReference>
<dbReference type="eggNOG" id="COG0047">
    <property type="taxonomic scope" value="Bacteria"/>
</dbReference>
<keyword evidence="2" id="KW-0479">Metal-binding</keyword>
<dbReference type="Gene3D" id="3.40.50.880">
    <property type="match status" value="1"/>
</dbReference>
<dbReference type="GO" id="GO:0005524">
    <property type="term" value="F:ATP binding"/>
    <property type="evidence" value="ECO:0007669"/>
    <property type="project" value="UniProtKB-KW"/>
</dbReference>
<reference evidence="9 10" key="2">
    <citation type="journal article" date="2012" name="J. Bacteriol.">
        <title>Complete genome sequences of Desulfosporosinus orientis DSM765T, Desulfosporosinus youngiae DSM17734T, Desulfosporosinus meridiei DSM13257T, and Desulfosporosinus acidiphilus DSM22704T.</title>
        <authorList>
            <person name="Pester M."/>
            <person name="Brambilla E."/>
            <person name="Alazard D."/>
            <person name="Rattei T."/>
            <person name="Weinmaier T."/>
            <person name="Han J."/>
            <person name="Lucas S."/>
            <person name="Lapidus A."/>
            <person name="Cheng J.F."/>
            <person name="Goodwin L."/>
            <person name="Pitluck S."/>
            <person name="Peters L."/>
            <person name="Ovchinnikova G."/>
            <person name="Teshima H."/>
            <person name="Detter J.C."/>
            <person name="Han C.S."/>
            <person name="Tapia R."/>
            <person name="Land M.L."/>
            <person name="Hauser L."/>
            <person name="Kyrpides N.C."/>
            <person name="Ivanova N.N."/>
            <person name="Pagani I."/>
            <person name="Huntmann M."/>
            <person name="Wei C.L."/>
            <person name="Davenport K.W."/>
            <person name="Daligault H."/>
            <person name="Chain P.S."/>
            <person name="Chen A."/>
            <person name="Mavromatis K."/>
            <person name="Markowitz V."/>
            <person name="Szeto E."/>
            <person name="Mikhailova N."/>
            <person name="Pati A."/>
            <person name="Wagner M."/>
            <person name="Woyke T."/>
            <person name="Ollivier B."/>
            <person name="Klenk H.P."/>
            <person name="Spring S."/>
            <person name="Loy A."/>
        </authorList>
    </citation>
    <scope>NUCLEOTIDE SEQUENCE [LARGE SCALE GENOMIC DNA]</scope>
    <source>
        <strain evidence="10">ATCC 19365 / DSM 765 / NCIMB 8382 / VKM B-1628</strain>
    </source>
</reference>
<organism evidence="9 10">
    <name type="scientific">Desulfosporosinus orientis (strain ATCC 19365 / DSM 765 / NCIMB 8382 / VKM B-1628 / Singapore I)</name>
    <name type="common">Desulfotomaculum orientis</name>
    <dbReference type="NCBI Taxonomy" id="768706"/>
    <lineage>
        <taxon>Bacteria</taxon>
        <taxon>Bacillati</taxon>
        <taxon>Bacillota</taxon>
        <taxon>Clostridia</taxon>
        <taxon>Eubacteriales</taxon>
        <taxon>Desulfitobacteriaceae</taxon>
        <taxon>Desulfosporosinus</taxon>
    </lineage>
</organism>
<dbReference type="InterPro" id="IPR036676">
    <property type="entry name" value="PurM-like_C_sf"/>
</dbReference>
<dbReference type="PANTHER" id="PTHR10099:SF1">
    <property type="entry name" value="PHOSPHORIBOSYLFORMYLGLYCINAMIDINE SYNTHASE"/>
    <property type="match status" value="1"/>
</dbReference>
<dbReference type="CDD" id="cd02203">
    <property type="entry name" value="PurL_repeat1"/>
    <property type="match status" value="1"/>
</dbReference>
<dbReference type="PANTHER" id="PTHR10099">
    <property type="entry name" value="PHOSPHORIBOSYLFORMYLGLYCINAMIDINE SYNTHASE"/>
    <property type="match status" value="1"/>
</dbReference>
<keyword evidence="4" id="KW-0658">Purine biosynthesis</keyword>
<dbReference type="SUPFAM" id="SSF52317">
    <property type="entry name" value="Class I glutamine amidotransferase-like"/>
    <property type="match status" value="1"/>
</dbReference>
<dbReference type="SMART" id="SM01211">
    <property type="entry name" value="GATase_5"/>
    <property type="match status" value="1"/>
</dbReference>
<dbReference type="Gene3D" id="3.90.650.10">
    <property type="entry name" value="PurM-like C-terminal domain"/>
    <property type="match status" value="2"/>
</dbReference>
<accession>G7W652</accession>
<dbReference type="NCBIfam" id="TIGR01857">
    <property type="entry name" value="FGAM-synthase"/>
    <property type="match status" value="1"/>
</dbReference>
<dbReference type="SUPFAM" id="SSF55326">
    <property type="entry name" value="PurM N-terminal domain-like"/>
    <property type="match status" value="2"/>
</dbReference>
<evidence type="ECO:0000256" key="6">
    <source>
        <dbReference type="ARBA" id="ARBA00022842"/>
    </source>
</evidence>
<evidence type="ECO:0000256" key="5">
    <source>
        <dbReference type="ARBA" id="ARBA00022840"/>
    </source>
</evidence>
<dbReference type="GO" id="GO:0006164">
    <property type="term" value="P:purine nucleotide biosynthetic process"/>
    <property type="evidence" value="ECO:0007669"/>
    <property type="project" value="UniProtKB-KW"/>
</dbReference>